<accession>A0A1Y5TGM2</accession>
<sequence length="114" mass="11963">MTPVIWHNPRCSKSCQALALLEEAGHAPEVRLYLKDGPTAAELDALQAALGLPLLAMMRVKDAAFKEAGLTAGSAEADLRAALLANPALLERPIVVAGEKAAIGRPPENVLALF</sequence>
<gene>
    <name evidence="5" type="primary">arsC_2</name>
    <name evidence="5" type="ORF">PSA7680_03360</name>
</gene>
<keyword evidence="2 4" id="KW-0560">Oxidoreductase</keyword>
<dbReference type="NCBIfam" id="TIGR00014">
    <property type="entry name" value="arsC"/>
    <property type="match status" value="1"/>
</dbReference>
<proteinExistence type="inferred from homology"/>
<evidence type="ECO:0000256" key="4">
    <source>
        <dbReference type="RuleBase" id="RU362029"/>
    </source>
</evidence>
<reference evidence="5 6" key="1">
    <citation type="submission" date="2017-03" db="EMBL/GenBank/DDBJ databases">
        <authorList>
            <person name="Afonso C.L."/>
            <person name="Miller P.J."/>
            <person name="Scott M.A."/>
            <person name="Spackman E."/>
            <person name="Goraichik I."/>
            <person name="Dimitrov K.M."/>
            <person name="Suarez D.L."/>
            <person name="Swayne D.E."/>
        </authorList>
    </citation>
    <scope>NUCLEOTIDE SEQUENCE [LARGE SCALE GENOMIC DNA]</scope>
    <source>
        <strain evidence="5 6">CECT 7680</strain>
    </source>
</reference>
<dbReference type="Pfam" id="PF03960">
    <property type="entry name" value="ArsC"/>
    <property type="match status" value="1"/>
</dbReference>
<comment type="similarity">
    <text evidence="1 3 4">Belongs to the ArsC family.</text>
</comment>
<name>A0A1Y5TGM2_9RHOB</name>
<dbReference type="CDD" id="cd03034">
    <property type="entry name" value="ArsC_ArsC"/>
    <property type="match status" value="1"/>
</dbReference>
<protein>
    <recommendedName>
        <fullName evidence="4">Arsenate reductase</fullName>
        <ecNumber evidence="4">1.20.4.1</ecNumber>
    </recommendedName>
</protein>
<dbReference type="InterPro" id="IPR006659">
    <property type="entry name" value="Arsenate_reductase"/>
</dbReference>
<dbReference type="PROSITE" id="PS51353">
    <property type="entry name" value="ARSC"/>
    <property type="match status" value="1"/>
</dbReference>
<evidence type="ECO:0000256" key="1">
    <source>
        <dbReference type="ARBA" id="ARBA00007198"/>
    </source>
</evidence>
<dbReference type="InterPro" id="IPR036249">
    <property type="entry name" value="Thioredoxin-like_sf"/>
</dbReference>
<evidence type="ECO:0000313" key="5">
    <source>
        <dbReference type="EMBL" id="SLN63579.1"/>
    </source>
</evidence>
<dbReference type="Gene3D" id="3.40.30.10">
    <property type="entry name" value="Glutaredoxin"/>
    <property type="match status" value="1"/>
</dbReference>
<evidence type="ECO:0000313" key="6">
    <source>
        <dbReference type="Proteomes" id="UP000193409"/>
    </source>
</evidence>
<dbReference type="EMBL" id="FWFQ01000034">
    <property type="protein sequence ID" value="SLN63579.1"/>
    <property type="molecule type" value="Genomic_DNA"/>
</dbReference>
<dbReference type="EC" id="1.20.4.1" evidence="4"/>
<dbReference type="AlphaFoldDB" id="A0A1Y5TGM2"/>
<dbReference type="Proteomes" id="UP000193409">
    <property type="component" value="Unassembled WGS sequence"/>
</dbReference>
<dbReference type="PANTHER" id="PTHR30041:SF4">
    <property type="entry name" value="ARSENATE REDUCTASE"/>
    <property type="match status" value="1"/>
</dbReference>
<organism evidence="5 6">
    <name type="scientific">Pseudoruegeria aquimaris</name>
    <dbReference type="NCBI Taxonomy" id="393663"/>
    <lineage>
        <taxon>Bacteria</taxon>
        <taxon>Pseudomonadati</taxon>
        <taxon>Pseudomonadota</taxon>
        <taxon>Alphaproteobacteria</taxon>
        <taxon>Rhodobacterales</taxon>
        <taxon>Roseobacteraceae</taxon>
        <taxon>Pseudoruegeria</taxon>
    </lineage>
</organism>
<keyword evidence="6" id="KW-1185">Reference proteome</keyword>
<evidence type="ECO:0000256" key="2">
    <source>
        <dbReference type="ARBA" id="ARBA00023002"/>
    </source>
</evidence>
<dbReference type="GO" id="GO:0008794">
    <property type="term" value="F:arsenate reductase (glutaredoxin) activity"/>
    <property type="evidence" value="ECO:0007669"/>
    <property type="project" value="UniProtKB-UniRule"/>
</dbReference>
<comment type="catalytic activity">
    <reaction evidence="4">
        <text>[glutaredoxin]-dithiol + arsenate + glutathione + H(+) = glutathionyl-S-S-[glutaredoxin] + arsenite + H2O</text>
        <dbReference type="Rhea" id="RHEA:22016"/>
        <dbReference type="Rhea" id="RHEA-COMP:10729"/>
        <dbReference type="Rhea" id="RHEA-COMP:17668"/>
        <dbReference type="ChEBI" id="CHEBI:15377"/>
        <dbReference type="ChEBI" id="CHEBI:15378"/>
        <dbReference type="ChEBI" id="CHEBI:29242"/>
        <dbReference type="ChEBI" id="CHEBI:29950"/>
        <dbReference type="ChEBI" id="CHEBI:48597"/>
        <dbReference type="ChEBI" id="CHEBI:57925"/>
        <dbReference type="ChEBI" id="CHEBI:146199"/>
        <dbReference type="EC" id="1.20.4.1"/>
    </reaction>
</comment>
<evidence type="ECO:0000256" key="3">
    <source>
        <dbReference type="PROSITE-ProRule" id="PRU01282"/>
    </source>
</evidence>
<dbReference type="RefSeq" id="WP_085869848.1">
    <property type="nucleotide sequence ID" value="NZ_FWFQ01000034.1"/>
</dbReference>
<dbReference type="PANTHER" id="PTHR30041">
    <property type="entry name" value="ARSENATE REDUCTASE"/>
    <property type="match status" value="1"/>
</dbReference>
<dbReference type="OrthoDB" id="9790554at2"/>
<dbReference type="InterPro" id="IPR006660">
    <property type="entry name" value="Arsenate_reductase-like"/>
</dbReference>
<dbReference type="SUPFAM" id="SSF52833">
    <property type="entry name" value="Thioredoxin-like"/>
    <property type="match status" value="1"/>
</dbReference>